<dbReference type="SUPFAM" id="SSF53300">
    <property type="entry name" value="vWA-like"/>
    <property type="match status" value="1"/>
</dbReference>
<organism evidence="3 4">
    <name type="scientific">Aurantiacibacter flavus</name>
    <dbReference type="NCBI Taxonomy" id="3145232"/>
    <lineage>
        <taxon>Bacteria</taxon>
        <taxon>Pseudomonadati</taxon>
        <taxon>Pseudomonadota</taxon>
        <taxon>Alphaproteobacteria</taxon>
        <taxon>Sphingomonadales</taxon>
        <taxon>Erythrobacteraceae</taxon>
        <taxon>Aurantiacibacter</taxon>
    </lineage>
</organism>
<dbReference type="Gene3D" id="3.40.50.410">
    <property type="entry name" value="von Willebrand factor, type A domain"/>
    <property type="match status" value="2"/>
</dbReference>
<evidence type="ECO:0000313" key="4">
    <source>
        <dbReference type="Proteomes" id="UP001484535"/>
    </source>
</evidence>
<dbReference type="InterPro" id="IPR028087">
    <property type="entry name" value="Tad_N"/>
</dbReference>
<feature type="domain" description="Putative Flp pilus-assembly TadG-like N-terminal" evidence="2">
    <location>
        <begin position="2"/>
        <end position="41"/>
    </location>
</feature>
<feature type="compositionally biased region" description="Polar residues" evidence="1">
    <location>
        <begin position="259"/>
        <end position="270"/>
    </location>
</feature>
<feature type="region of interest" description="Disordered" evidence="1">
    <location>
        <begin position="257"/>
        <end position="288"/>
    </location>
</feature>
<evidence type="ECO:0000259" key="2">
    <source>
        <dbReference type="Pfam" id="PF13400"/>
    </source>
</evidence>
<keyword evidence="4" id="KW-1185">Reference proteome</keyword>
<dbReference type="InterPro" id="IPR036465">
    <property type="entry name" value="vWFA_dom_sf"/>
</dbReference>
<evidence type="ECO:0000313" key="3">
    <source>
        <dbReference type="EMBL" id="MEN7537129.1"/>
    </source>
</evidence>
<proteinExistence type="predicted"/>
<dbReference type="Proteomes" id="UP001484535">
    <property type="component" value="Unassembled WGS sequence"/>
</dbReference>
<dbReference type="Pfam" id="PF13400">
    <property type="entry name" value="Tad"/>
    <property type="match status" value="1"/>
</dbReference>
<dbReference type="EMBL" id="JBDLBR010000002">
    <property type="protein sequence ID" value="MEN7537129.1"/>
    <property type="molecule type" value="Genomic_DNA"/>
</dbReference>
<comment type="caution">
    <text evidence="3">The sequence shown here is derived from an EMBL/GenBank/DDBJ whole genome shotgun (WGS) entry which is preliminary data.</text>
</comment>
<gene>
    <name evidence="3" type="ORF">ABDJ38_08080</name>
</gene>
<reference evidence="3 4" key="1">
    <citation type="submission" date="2024-05" db="EMBL/GenBank/DDBJ databases">
        <authorList>
            <person name="Park S."/>
        </authorList>
    </citation>
    <scope>NUCLEOTIDE SEQUENCE [LARGE SCALE GENOMIC DNA]</scope>
    <source>
        <strain evidence="3 4">DGU5</strain>
    </source>
</reference>
<evidence type="ECO:0000256" key="1">
    <source>
        <dbReference type="SAM" id="MobiDB-lite"/>
    </source>
</evidence>
<protein>
    <submittedName>
        <fullName evidence="3">Pilus assembly protein TadG-related protein</fullName>
    </submittedName>
</protein>
<sequence>MIIAAALLPLVGMVGGGLDIGRGYLVQARLQQACDAGVLAARKRLGTETVVSGELPSQTAEIGDRFFRTNFKVGAYGSTERRFQMALEEDYSVTGVASVKTPTTLMGIFGEDTIDVRVECSAQLNFANTDVMMVLDVTGSMATNNPGDTASRLEVLKGTIRTFHQQLQATAEAGSRIRYGFLPYSTNVNVGGILKDEWVVDKWGYQSRQLRQTGGVTTTSFATASSPISGSLTKSSQETYPASTDYWGNKRCTNRPYDTVSSSTTKTGETNEPVVGPPPGTRNTKTYERTRNGDSFEVTLDGSTCTVIRTSYSSYKDTYAIITEPSWDRNGKWVYDRIANDVTNWRDETYGCIEERQTYEIDDYSNVDLRKALDLNIDLVPTDNPAALGISVVEDLTARVFDLPVGDGTRVQFDNGAVTKWRPMYPDWIYGREKEYNGAGSFSQRRRQTATEFISPRLMGTDACPAPAAKLSTMTERELDSYLATLHANGSTYHDIGMIWGGRMISPTGLFAAENGDVAAGSPTSRNLIFLTDGETSALDISYGTYGFEPVDQRRWSPTSRYTLVETIEKRFEFACSEVKKRGITVWVIGFGVDLNQIMRDCAGDGHFFEAADAAELNLAFGAIARNVSELRIVE</sequence>
<accession>A0ABV0CW95</accession>
<name>A0ABV0CW95_9SPHN</name>
<dbReference type="RefSeq" id="WP_346784578.1">
    <property type="nucleotide sequence ID" value="NZ_JBDLBR010000002.1"/>
</dbReference>